<keyword evidence="1" id="KW-0539">Nucleus</keyword>
<dbReference type="AlphaFoldDB" id="A0A1R2CCD7"/>
<dbReference type="SUPFAM" id="SSF46689">
    <property type="entry name" value="Homeodomain-like"/>
    <property type="match status" value="1"/>
</dbReference>
<proteinExistence type="predicted"/>
<dbReference type="InterPro" id="IPR001005">
    <property type="entry name" value="SANT/Myb"/>
</dbReference>
<dbReference type="InterPro" id="IPR009057">
    <property type="entry name" value="Homeodomain-like_sf"/>
</dbReference>
<keyword evidence="5" id="KW-1185">Reference proteome</keyword>
<evidence type="ECO:0000259" key="3">
    <source>
        <dbReference type="PROSITE" id="PS51294"/>
    </source>
</evidence>
<feature type="domain" description="Myb-like" evidence="2">
    <location>
        <begin position="1"/>
        <end position="50"/>
    </location>
</feature>
<dbReference type="EMBL" id="MPUH01000198">
    <property type="protein sequence ID" value="OMJ86684.1"/>
    <property type="molecule type" value="Genomic_DNA"/>
</dbReference>
<dbReference type="PANTHER" id="PTHR12802:SF155">
    <property type="entry name" value="DEUBIQUITINASE MYSM1"/>
    <property type="match status" value="1"/>
</dbReference>
<name>A0A1R2CCD7_9CILI</name>
<dbReference type="InterPro" id="IPR017930">
    <property type="entry name" value="Myb_dom"/>
</dbReference>
<dbReference type="PROSITE" id="PS51294">
    <property type="entry name" value="HTH_MYB"/>
    <property type="match status" value="1"/>
</dbReference>
<sequence>MDSKNLGRWTRNEQLKFQYALKLNLTWKQIAEYIGTRTSAQCRSHYQKVKLPSSRTKIYSLPQMVDKETQYEEIVAAENNFYSNDCVDSNFIETFTEDIFLSTLA</sequence>
<dbReference type="PROSITE" id="PS50090">
    <property type="entry name" value="MYB_LIKE"/>
    <property type="match status" value="1"/>
</dbReference>
<reference evidence="4 5" key="1">
    <citation type="submission" date="2016-11" db="EMBL/GenBank/DDBJ databases">
        <title>The macronuclear genome of Stentor coeruleus: a giant cell with tiny introns.</title>
        <authorList>
            <person name="Slabodnick M."/>
            <person name="Ruby J.G."/>
            <person name="Reiff S.B."/>
            <person name="Swart E.C."/>
            <person name="Gosai S."/>
            <person name="Prabakaran S."/>
            <person name="Witkowska E."/>
            <person name="Larue G.E."/>
            <person name="Fisher S."/>
            <person name="Freeman R.M."/>
            <person name="Gunawardena J."/>
            <person name="Chu W."/>
            <person name="Stover N.A."/>
            <person name="Gregory B.D."/>
            <person name="Nowacki M."/>
            <person name="Derisi J."/>
            <person name="Roy S.W."/>
            <person name="Marshall W.F."/>
            <person name="Sood P."/>
        </authorList>
    </citation>
    <scope>NUCLEOTIDE SEQUENCE [LARGE SCALE GENOMIC DNA]</scope>
    <source>
        <strain evidence="4">WM001</strain>
    </source>
</reference>
<dbReference type="PANTHER" id="PTHR12802">
    <property type="entry name" value="SWI/SNF COMPLEX-RELATED"/>
    <property type="match status" value="1"/>
</dbReference>
<evidence type="ECO:0000313" key="4">
    <source>
        <dbReference type="EMBL" id="OMJ86684.1"/>
    </source>
</evidence>
<evidence type="ECO:0000259" key="2">
    <source>
        <dbReference type="PROSITE" id="PS50090"/>
    </source>
</evidence>
<dbReference type="OrthoDB" id="300907at2759"/>
<dbReference type="Proteomes" id="UP000187209">
    <property type="component" value="Unassembled WGS sequence"/>
</dbReference>
<feature type="domain" description="HTH myb-type" evidence="3">
    <location>
        <begin position="1"/>
        <end position="54"/>
    </location>
</feature>
<dbReference type="Pfam" id="PF00249">
    <property type="entry name" value="Myb_DNA-binding"/>
    <property type="match status" value="1"/>
</dbReference>
<dbReference type="SMART" id="SM00717">
    <property type="entry name" value="SANT"/>
    <property type="match status" value="1"/>
</dbReference>
<accession>A0A1R2CCD7</accession>
<dbReference type="Gene3D" id="1.10.10.60">
    <property type="entry name" value="Homeodomain-like"/>
    <property type="match status" value="1"/>
</dbReference>
<evidence type="ECO:0000256" key="1">
    <source>
        <dbReference type="ARBA" id="ARBA00023242"/>
    </source>
</evidence>
<organism evidence="4 5">
    <name type="scientific">Stentor coeruleus</name>
    <dbReference type="NCBI Taxonomy" id="5963"/>
    <lineage>
        <taxon>Eukaryota</taxon>
        <taxon>Sar</taxon>
        <taxon>Alveolata</taxon>
        <taxon>Ciliophora</taxon>
        <taxon>Postciliodesmatophora</taxon>
        <taxon>Heterotrichea</taxon>
        <taxon>Heterotrichida</taxon>
        <taxon>Stentoridae</taxon>
        <taxon>Stentor</taxon>
    </lineage>
</organism>
<evidence type="ECO:0000313" key="5">
    <source>
        <dbReference type="Proteomes" id="UP000187209"/>
    </source>
</evidence>
<gene>
    <name evidence="4" type="ORF">SteCoe_11771</name>
</gene>
<dbReference type="CDD" id="cd00167">
    <property type="entry name" value="SANT"/>
    <property type="match status" value="1"/>
</dbReference>
<protein>
    <submittedName>
        <fullName evidence="4">Uncharacterized protein</fullName>
    </submittedName>
</protein>
<comment type="caution">
    <text evidence="4">The sequence shown here is derived from an EMBL/GenBank/DDBJ whole genome shotgun (WGS) entry which is preliminary data.</text>
</comment>